<accession>A0ABD2FV01</accession>
<reference evidence="1 2" key="2">
    <citation type="journal article" date="2024" name="G3 (Bethesda)">
        <title>The genome of the cryopelagic Antarctic bald notothen, Trematomus borchgrevinki.</title>
        <authorList>
            <person name="Rayamajhi N."/>
            <person name="Rivera-Colon A.G."/>
            <person name="Minhas B.F."/>
            <person name="Cheng C.C."/>
            <person name="Catchen J.M."/>
        </authorList>
    </citation>
    <scope>NUCLEOTIDE SEQUENCE [LARGE SCALE GENOMIC DNA]</scope>
    <source>
        <strain evidence="1">AGRC-2024</strain>
    </source>
</reference>
<organism evidence="1 2">
    <name type="scientific">Pagothenia borchgrevinki</name>
    <name type="common">Bald rockcod</name>
    <name type="synonym">Trematomus borchgrevinki</name>
    <dbReference type="NCBI Taxonomy" id="8213"/>
    <lineage>
        <taxon>Eukaryota</taxon>
        <taxon>Metazoa</taxon>
        <taxon>Chordata</taxon>
        <taxon>Craniata</taxon>
        <taxon>Vertebrata</taxon>
        <taxon>Euteleostomi</taxon>
        <taxon>Actinopterygii</taxon>
        <taxon>Neopterygii</taxon>
        <taxon>Teleostei</taxon>
        <taxon>Neoteleostei</taxon>
        <taxon>Acanthomorphata</taxon>
        <taxon>Eupercaria</taxon>
        <taxon>Perciformes</taxon>
        <taxon>Notothenioidei</taxon>
        <taxon>Nototheniidae</taxon>
        <taxon>Pagothenia</taxon>
    </lineage>
</organism>
<comment type="caution">
    <text evidence="1">The sequence shown here is derived from an EMBL/GenBank/DDBJ whole genome shotgun (WGS) entry which is preliminary data.</text>
</comment>
<keyword evidence="2" id="KW-1185">Reference proteome</keyword>
<name>A0ABD2FV01_PAGBO</name>
<dbReference type="Proteomes" id="UP001619887">
    <property type="component" value="Unassembled WGS sequence"/>
</dbReference>
<protein>
    <submittedName>
        <fullName evidence="1">Uncharacterized protein</fullName>
    </submittedName>
</protein>
<dbReference type="EMBL" id="JBIYXZ010002087">
    <property type="protein sequence ID" value="KAL3045320.1"/>
    <property type="molecule type" value="Genomic_DNA"/>
</dbReference>
<sequence length="88" mass="10420">MEMRMKWLHHCLLSPSPHLPHHHIPPERDLHQYWPLSLHPKSPHFQSYHRLVSTSFLQRQMHLSTKGSVAEVGLPLLSQEKEKHQINV</sequence>
<evidence type="ECO:0000313" key="1">
    <source>
        <dbReference type="EMBL" id="KAL3045320.1"/>
    </source>
</evidence>
<reference evidence="1 2" key="1">
    <citation type="journal article" date="2022" name="G3 (Bethesda)">
        <title>Evaluating Illumina-, Nanopore-, and PacBio-based genome assembly strategies with the bald notothen, Trematomus borchgrevinki.</title>
        <authorList>
            <person name="Rayamajhi N."/>
            <person name="Cheng C.C."/>
            <person name="Catchen J.M."/>
        </authorList>
    </citation>
    <scope>NUCLEOTIDE SEQUENCE [LARGE SCALE GENOMIC DNA]</scope>
    <source>
        <strain evidence="1">AGRC-2024</strain>
    </source>
</reference>
<dbReference type="AlphaFoldDB" id="A0ABD2FV01"/>
<proteinExistence type="predicted"/>
<evidence type="ECO:0000313" key="2">
    <source>
        <dbReference type="Proteomes" id="UP001619887"/>
    </source>
</evidence>
<gene>
    <name evidence="1" type="ORF">OYC64_013564</name>
</gene>